<organism evidence="1 2">
    <name type="scientific">Arabidopsis thaliana</name>
    <name type="common">Mouse-ear cress</name>
    <dbReference type="NCBI Taxonomy" id="3702"/>
    <lineage>
        <taxon>Eukaryota</taxon>
        <taxon>Viridiplantae</taxon>
        <taxon>Streptophyta</taxon>
        <taxon>Embryophyta</taxon>
        <taxon>Tracheophyta</taxon>
        <taxon>Spermatophyta</taxon>
        <taxon>Magnoliopsida</taxon>
        <taxon>eudicotyledons</taxon>
        <taxon>Gunneridae</taxon>
        <taxon>Pentapetalae</taxon>
        <taxon>rosids</taxon>
        <taxon>malvids</taxon>
        <taxon>Brassicales</taxon>
        <taxon>Brassicaceae</taxon>
        <taxon>Camelineae</taxon>
        <taxon>Arabidopsis</taxon>
    </lineage>
</organism>
<sequence length="17" mass="2063">MFRFLDWIFTVATTSLD</sequence>
<protein>
    <submittedName>
        <fullName evidence="1">Uncharacterized protein</fullName>
    </submittedName>
</protein>
<evidence type="ECO:0000313" key="2">
    <source>
        <dbReference type="Proteomes" id="UP000006548"/>
    </source>
</evidence>
<dbReference type="AlphaFoldDB" id="A0A1I9LPI9"/>
<accession>A0A1I9LPI9</accession>
<gene>
    <name evidence="1" type="ordered locus">At3g26355</name>
</gene>
<keyword evidence="2" id="KW-1185">Reference proteome</keyword>
<name>A0A1I9LPI9_ARATH</name>
<dbReference type="Proteomes" id="UP000006548">
    <property type="component" value="Chromosome 3"/>
</dbReference>
<dbReference type="GeneID" id="31370876"/>
<dbReference type="InParanoid" id="A0A1I9LPI9"/>
<dbReference type="TAIR" id="AT3G26355"/>
<dbReference type="EMBL" id="CP002686">
    <property type="protein sequence ID" value="ANM64497.1"/>
    <property type="molecule type" value="Genomic_DNA"/>
</dbReference>
<evidence type="ECO:0000313" key="1">
    <source>
        <dbReference type="EMBL" id="ANM64497.1"/>
    </source>
</evidence>
<proteinExistence type="predicted"/>
<reference evidence="2" key="2">
    <citation type="journal article" date="2017" name="Plant J.">
        <title>Araport11: a complete reannotation of the Arabidopsis thaliana reference genome.</title>
        <authorList>
            <person name="Cheng C.Y."/>
            <person name="Krishnakumar V."/>
            <person name="Chan A.P."/>
            <person name="Thibaud-Nissen F."/>
            <person name="Schobel S."/>
            <person name="Town C.D."/>
        </authorList>
    </citation>
    <scope>GENOME REANNOTATION</scope>
    <source>
        <strain evidence="2">cv. Columbia</strain>
    </source>
</reference>
<reference evidence="1 2" key="1">
    <citation type="journal article" date="2000" name="Nature">
        <title>Sequence and analysis of chromosome 3 of the plant Arabidopsis thaliana.</title>
        <authorList>
            <consortium name="European Union Chromosome 3 Arabidopsis Sequencing Consortium"/>
            <consortium name="Institute for Genomic Research"/>
            <consortium name="Kazusa DNA Research Institute"/>
            <person name="Salanoubat M."/>
            <person name="Lemcke K."/>
            <person name="Rieger M."/>
            <person name="Ansorge W."/>
            <person name="Unseld M."/>
            <person name="Fartmann B."/>
            <person name="Valle G."/>
            <person name="Blocker H."/>
            <person name="Perez-Alonso M."/>
            <person name="Obermaier B."/>
            <person name="Delseny M."/>
            <person name="Boutry M."/>
            <person name="Grivell L.A."/>
            <person name="Mache R."/>
            <person name="Puigdomenech P."/>
            <person name="De Simone V."/>
            <person name="Choisne N."/>
            <person name="Artiguenave F."/>
            <person name="Robert C."/>
            <person name="Brottier P."/>
            <person name="Wincker P."/>
            <person name="Cattolico L."/>
            <person name="Weissenbach J."/>
            <person name="Saurin W."/>
            <person name="Quetier F."/>
            <person name="Schafer M."/>
            <person name="Muller-Auer S."/>
            <person name="Gabel C."/>
            <person name="Fuchs M."/>
            <person name="Benes V."/>
            <person name="Wurmbach E."/>
            <person name="Drzonek H."/>
            <person name="Erfle H."/>
            <person name="Jordan N."/>
            <person name="Bangert S."/>
            <person name="Wiedelmann R."/>
            <person name="Kranz H."/>
            <person name="Voss H."/>
            <person name="Holland R."/>
            <person name="Brandt P."/>
            <person name="Nyakatura G."/>
            <person name="Vezzi A."/>
            <person name="D'Angelo M."/>
            <person name="Pallavicini A."/>
            <person name="Toppo S."/>
            <person name="Simionati B."/>
            <person name="Conrad A."/>
            <person name="Hornischer K."/>
            <person name="Kauer G."/>
            <person name="Lohnert T.H."/>
            <person name="Nordsiek G."/>
            <person name="Reichelt J."/>
            <person name="Scharfe M."/>
            <person name="Schon O."/>
            <person name="Bargues M."/>
            <person name="Terol J."/>
            <person name="Climent J."/>
            <person name="Navarro P."/>
            <person name="Collado C."/>
            <person name="Perez-Perez A."/>
            <person name="Ottenwalder B."/>
            <person name="Duchemin D."/>
            <person name="Cooke R."/>
            <person name="Laudie M."/>
            <person name="Berger-Llauro C."/>
            <person name="Purnelle B."/>
            <person name="Masuy D."/>
            <person name="de Haan M."/>
            <person name="Maarse A.C."/>
            <person name="Alcaraz J.P."/>
            <person name="Cottet A."/>
            <person name="Casacuberta E."/>
            <person name="Monfort A."/>
            <person name="Argiriou A."/>
            <person name="flores M."/>
            <person name="Liguori R."/>
            <person name="Vitale D."/>
            <person name="Mannhaupt G."/>
            <person name="Haase D."/>
            <person name="Schoof H."/>
            <person name="Rudd S."/>
            <person name="Zaccaria P."/>
            <person name="Mewes H.W."/>
            <person name="Mayer K.F."/>
            <person name="Kaul S."/>
            <person name="Town C.D."/>
            <person name="Koo H.L."/>
            <person name="Tallon L.J."/>
            <person name="Jenkins J."/>
            <person name="Rooney T."/>
            <person name="Rizzo M."/>
            <person name="Walts A."/>
            <person name="Utterback T."/>
            <person name="Fujii C.Y."/>
            <person name="Shea T.P."/>
            <person name="Creasy T.H."/>
            <person name="Haas B."/>
            <person name="Maiti R."/>
            <person name="Wu D."/>
            <person name="Peterson J."/>
            <person name="Van Aken S."/>
            <person name="Pai G."/>
            <person name="Militscher J."/>
            <person name="Sellers P."/>
            <person name="Gill J.E."/>
            <person name="Feldblyum T.V."/>
            <person name="Preuss D."/>
            <person name="Lin X."/>
            <person name="Nierman W.C."/>
            <person name="Salzberg S.L."/>
            <person name="White O."/>
            <person name="Venter J.C."/>
            <person name="Fraser C.M."/>
            <person name="Kaneko T."/>
            <person name="Nakamura Y."/>
            <person name="Sato S."/>
            <person name="Kato T."/>
            <person name="Asamizu E."/>
            <person name="Sasamoto S."/>
            <person name="Kimura T."/>
            <person name="Idesawa K."/>
            <person name="Kawashima K."/>
            <person name="Kishida Y."/>
            <person name="Kiyokawa C."/>
            <person name="Kohara M."/>
            <person name="Matsumoto M."/>
            <person name="Matsuno A."/>
            <person name="Muraki A."/>
            <person name="Nakayama S."/>
            <person name="Nakazaki N."/>
            <person name="Shinpo S."/>
            <person name="Takeuchi C."/>
            <person name="Wada T."/>
            <person name="Watanabe A."/>
            <person name="Yamada M."/>
            <person name="Yasuda M."/>
            <person name="Tabata S."/>
        </authorList>
    </citation>
    <scope>NUCLEOTIDE SEQUENCE [LARGE SCALE GENOMIC DNA]</scope>
    <source>
        <strain evidence="2">cv. Columbia</strain>
    </source>
</reference>
<dbReference type="RefSeq" id="NP_001336526.1">
    <property type="nucleotide sequence ID" value="NM_001349593.1"/>
</dbReference>